<comment type="function">
    <text evidence="8">NDH-1 shuttles electrons from NADH, via FMN and iron-sulfur (Fe-S) centers, to quinones in the respiratory chain. The immediate electron acceptor for the enzyme in this species is believed to be a menaquinone. Couples the redox reaction to proton translocation (for every two electrons transferred, four hydrogen ions are translocated across the cytoplasmic membrane), and thus conserves the redox energy in a proton gradient.</text>
</comment>
<dbReference type="InterPro" id="IPR039428">
    <property type="entry name" value="NUOK/Mnh_C1-like"/>
</dbReference>
<dbReference type="NCBIfam" id="NF004320">
    <property type="entry name" value="PRK05715.1-2"/>
    <property type="match status" value="1"/>
</dbReference>
<keyword evidence="8" id="KW-1003">Cell membrane</keyword>
<keyword evidence="8" id="KW-0520">NAD</keyword>
<protein>
    <recommendedName>
        <fullName evidence="8">NADH-quinone oxidoreductase subunit K</fullName>
        <ecNumber evidence="8">7.1.1.-</ecNumber>
    </recommendedName>
    <alternativeName>
        <fullName evidence="8">NADH dehydrogenase I subunit K</fullName>
    </alternativeName>
    <alternativeName>
        <fullName evidence="8">NDH-1 subunit K</fullName>
    </alternativeName>
</protein>
<comment type="subunit">
    <text evidence="8">NDH-1 is composed of 14 different subunits. Subunits NuoA, H, J, K, L, M, N constitute the membrane sector of the complex.</text>
</comment>
<sequence>MITLYHFLILGALVFSIGLYGALAKRSAVAVLMGVELMLNAVNINLLAFDRYLNPGSLSGNIFAIFVIVVAASEVAVGLALIINIYRDRLTTNVDEFDWLKW</sequence>
<dbReference type="GO" id="GO:0005886">
    <property type="term" value="C:plasma membrane"/>
    <property type="evidence" value="ECO:0007669"/>
    <property type="project" value="UniProtKB-SubCell"/>
</dbReference>
<keyword evidence="8" id="KW-1278">Translocase</keyword>
<comment type="similarity">
    <text evidence="2 8">Belongs to the complex I subunit 4L family.</text>
</comment>
<dbReference type="PANTHER" id="PTHR11434:SF16">
    <property type="entry name" value="NADH-UBIQUINONE OXIDOREDUCTASE CHAIN 4L"/>
    <property type="match status" value="1"/>
</dbReference>
<evidence type="ECO:0000256" key="3">
    <source>
        <dbReference type="ARBA" id="ARBA00022448"/>
    </source>
</evidence>
<feature type="transmembrane region" description="Helical" evidence="8">
    <location>
        <begin position="6"/>
        <end position="23"/>
    </location>
</feature>
<keyword evidence="6 8" id="KW-1133">Transmembrane helix</keyword>
<feature type="transmembrane region" description="Helical" evidence="8">
    <location>
        <begin position="30"/>
        <end position="49"/>
    </location>
</feature>
<proteinExistence type="inferred from homology"/>
<name>A0AAU0UPJ6_9FIRM</name>
<comment type="subcellular location">
    <subcellularLocation>
        <location evidence="8">Cell membrane</location>
        <topology evidence="8">Multi-pass membrane protein</topology>
    </subcellularLocation>
    <subcellularLocation>
        <location evidence="1">Membrane</location>
        <topology evidence="1">Multi-pass membrane protein</topology>
    </subcellularLocation>
</comment>
<dbReference type="PANTHER" id="PTHR11434">
    <property type="entry name" value="NADH-UBIQUINONE OXIDOREDUCTASE SUBUNIT ND4L"/>
    <property type="match status" value="1"/>
</dbReference>
<dbReference type="HAMAP" id="MF_01456">
    <property type="entry name" value="NDH1_NuoK"/>
    <property type="match status" value="1"/>
</dbReference>
<dbReference type="FunFam" id="1.10.287.3510:FF:000001">
    <property type="entry name" value="NADH-quinone oxidoreductase subunit K"/>
    <property type="match status" value="1"/>
</dbReference>
<keyword evidence="5 8" id="KW-0874">Quinone</keyword>
<dbReference type="AlphaFoldDB" id="A0AAU0UPJ6"/>
<dbReference type="Proteomes" id="UP001329915">
    <property type="component" value="Chromosome"/>
</dbReference>
<dbReference type="EMBL" id="CP121694">
    <property type="protein sequence ID" value="WRO22230.1"/>
    <property type="molecule type" value="Genomic_DNA"/>
</dbReference>
<keyword evidence="7 8" id="KW-0472">Membrane</keyword>
<dbReference type="GO" id="GO:0050136">
    <property type="term" value="F:NADH dehydrogenase (quinone) (non-electrogenic) activity"/>
    <property type="evidence" value="ECO:0007669"/>
    <property type="project" value="UniProtKB-UniRule"/>
</dbReference>
<feature type="transmembrane region" description="Helical" evidence="8">
    <location>
        <begin position="61"/>
        <end position="83"/>
    </location>
</feature>
<evidence type="ECO:0000256" key="1">
    <source>
        <dbReference type="ARBA" id="ARBA00004141"/>
    </source>
</evidence>
<comment type="catalytic activity">
    <reaction evidence="8">
        <text>a quinone + NADH + 5 H(+)(in) = a quinol + NAD(+) + 4 H(+)(out)</text>
        <dbReference type="Rhea" id="RHEA:57888"/>
        <dbReference type="ChEBI" id="CHEBI:15378"/>
        <dbReference type="ChEBI" id="CHEBI:24646"/>
        <dbReference type="ChEBI" id="CHEBI:57540"/>
        <dbReference type="ChEBI" id="CHEBI:57945"/>
        <dbReference type="ChEBI" id="CHEBI:132124"/>
    </reaction>
</comment>
<dbReference type="NCBIfam" id="NF004321">
    <property type="entry name" value="PRK05715.1-3"/>
    <property type="match status" value="1"/>
</dbReference>
<evidence type="ECO:0000256" key="4">
    <source>
        <dbReference type="ARBA" id="ARBA00022692"/>
    </source>
</evidence>
<dbReference type="RefSeq" id="WP_366921647.1">
    <property type="nucleotide sequence ID" value="NZ_CP121694.1"/>
</dbReference>
<evidence type="ECO:0000256" key="5">
    <source>
        <dbReference type="ARBA" id="ARBA00022719"/>
    </source>
</evidence>
<dbReference type="Gene3D" id="1.10.287.3510">
    <property type="match status" value="1"/>
</dbReference>
<keyword evidence="4 8" id="KW-0812">Transmembrane</keyword>
<organism evidence="9 10">
    <name type="scientific">Metallumcola ferriviriculae</name>
    <dbReference type="NCBI Taxonomy" id="3039180"/>
    <lineage>
        <taxon>Bacteria</taxon>
        <taxon>Bacillati</taxon>
        <taxon>Bacillota</taxon>
        <taxon>Clostridia</taxon>
        <taxon>Neomoorellales</taxon>
        <taxon>Desulfitibacteraceae</taxon>
        <taxon>Metallumcola</taxon>
    </lineage>
</organism>
<evidence type="ECO:0000256" key="2">
    <source>
        <dbReference type="ARBA" id="ARBA00010519"/>
    </source>
</evidence>
<keyword evidence="3 8" id="KW-0813">Transport</keyword>
<dbReference type="EC" id="7.1.1.-" evidence="8"/>
<reference evidence="9 10" key="1">
    <citation type="submission" date="2023-04" db="EMBL/GenBank/DDBJ databases">
        <authorList>
            <person name="Hsu D."/>
        </authorList>
    </citation>
    <scope>NUCLEOTIDE SEQUENCE [LARGE SCALE GENOMIC DNA]</scope>
    <source>
        <strain evidence="9 10">MK1</strain>
    </source>
</reference>
<dbReference type="KEGG" id="dbc:MFMK1_002055"/>
<evidence type="ECO:0000256" key="8">
    <source>
        <dbReference type="HAMAP-Rule" id="MF_01456"/>
    </source>
</evidence>
<dbReference type="GO" id="GO:0042773">
    <property type="term" value="P:ATP synthesis coupled electron transport"/>
    <property type="evidence" value="ECO:0007669"/>
    <property type="project" value="InterPro"/>
</dbReference>
<dbReference type="GO" id="GO:0030964">
    <property type="term" value="C:NADH dehydrogenase complex"/>
    <property type="evidence" value="ECO:0007669"/>
    <property type="project" value="TreeGrafter"/>
</dbReference>
<evidence type="ECO:0000256" key="6">
    <source>
        <dbReference type="ARBA" id="ARBA00022989"/>
    </source>
</evidence>
<gene>
    <name evidence="8 9" type="primary">nuoK</name>
    <name evidence="9" type="ORF">MFMK1_002055</name>
</gene>
<dbReference type="InterPro" id="IPR001133">
    <property type="entry name" value="NADH_UbQ_OxRdtase_chain4L/K"/>
</dbReference>
<dbReference type="GO" id="GO:0048038">
    <property type="term" value="F:quinone binding"/>
    <property type="evidence" value="ECO:0007669"/>
    <property type="project" value="UniProtKB-KW"/>
</dbReference>
<keyword evidence="10" id="KW-1185">Reference proteome</keyword>
<dbReference type="Pfam" id="PF00420">
    <property type="entry name" value="Oxidored_q2"/>
    <property type="match status" value="1"/>
</dbReference>
<keyword evidence="9" id="KW-0560">Oxidoreductase</keyword>
<evidence type="ECO:0000313" key="10">
    <source>
        <dbReference type="Proteomes" id="UP001329915"/>
    </source>
</evidence>
<dbReference type="NCBIfam" id="NF004322">
    <property type="entry name" value="PRK05715.1-4"/>
    <property type="match status" value="1"/>
</dbReference>
<accession>A0AAU0UPJ6</accession>
<evidence type="ECO:0000256" key="7">
    <source>
        <dbReference type="ARBA" id="ARBA00023136"/>
    </source>
</evidence>
<evidence type="ECO:0000313" key="9">
    <source>
        <dbReference type="EMBL" id="WRO22230.1"/>
    </source>
</evidence>